<evidence type="ECO:0000256" key="1">
    <source>
        <dbReference type="SAM" id="Phobius"/>
    </source>
</evidence>
<dbReference type="AlphaFoldDB" id="A0A9D2J5B1"/>
<keyword evidence="1" id="KW-0812">Transmembrane</keyword>
<dbReference type="InterPro" id="IPR007168">
    <property type="entry name" value="Phageshock_PspC_N"/>
</dbReference>
<proteinExistence type="predicted"/>
<feature type="transmembrane region" description="Helical" evidence="1">
    <location>
        <begin position="44"/>
        <end position="63"/>
    </location>
</feature>
<reference evidence="3" key="2">
    <citation type="submission" date="2021-04" db="EMBL/GenBank/DDBJ databases">
        <authorList>
            <person name="Gilroy R."/>
        </authorList>
    </citation>
    <scope>NUCLEOTIDE SEQUENCE</scope>
    <source>
        <strain evidence="3">ChiGjej4B4-7305</strain>
    </source>
</reference>
<reference evidence="3" key="1">
    <citation type="journal article" date="2021" name="PeerJ">
        <title>Extensive microbial diversity within the chicken gut microbiome revealed by metagenomics and culture.</title>
        <authorList>
            <person name="Gilroy R."/>
            <person name="Ravi A."/>
            <person name="Getino M."/>
            <person name="Pursley I."/>
            <person name="Horton D.L."/>
            <person name="Alikhan N.F."/>
            <person name="Baker D."/>
            <person name="Gharbi K."/>
            <person name="Hall N."/>
            <person name="Watson M."/>
            <person name="Adriaenssens E.M."/>
            <person name="Foster-Nyarko E."/>
            <person name="Jarju S."/>
            <person name="Secka A."/>
            <person name="Antonio M."/>
            <person name="Oren A."/>
            <person name="Chaudhuri R.R."/>
            <person name="La Ragione R."/>
            <person name="Hildebrand F."/>
            <person name="Pallen M.J."/>
        </authorList>
    </citation>
    <scope>NUCLEOTIDE SEQUENCE</scope>
    <source>
        <strain evidence="3">ChiGjej4B4-7305</strain>
    </source>
</reference>
<name>A0A9D2J5B1_9MICO</name>
<organism evidence="3 4">
    <name type="scientific">Candidatus Ruania gallistercoris</name>
    <dbReference type="NCBI Taxonomy" id="2838746"/>
    <lineage>
        <taxon>Bacteria</taxon>
        <taxon>Bacillati</taxon>
        <taxon>Actinomycetota</taxon>
        <taxon>Actinomycetes</taxon>
        <taxon>Micrococcales</taxon>
        <taxon>Ruaniaceae</taxon>
        <taxon>Ruania</taxon>
    </lineage>
</organism>
<sequence length="86" mass="9412">MRSFFDSIRRMSFRRGPERIAGGICGGLAAAANASVTLVRILVLISFLLPFVGLGAYLVVWILTPWEDGSIPLERFLGRSSGPPQY</sequence>
<evidence type="ECO:0000313" key="4">
    <source>
        <dbReference type="Proteomes" id="UP000824037"/>
    </source>
</evidence>
<accession>A0A9D2J5B1</accession>
<keyword evidence="1" id="KW-0472">Membrane</keyword>
<feature type="domain" description="Phage shock protein PspC N-terminal" evidence="2">
    <location>
        <begin position="14"/>
        <end position="65"/>
    </location>
</feature>
<gene>
    <name evidence="3" type="ORF">H9815_15270</name>
</gene>
<evidence type="ECO:0000313" key="3">
    <source>
        <dbReference type="EMBL" id="HIZ37133.1"/>
    </source>
</evidence>
<dbReference type="EMBL" id="DXBY01000265">
    <property type="protein sequence ID" value="HIZ37133.1"/>
    <property type="molecule type" value="Genomic_DNA"/>
</dbReference>
<evidence type="ECO:0000259" key="2">
    <source>
        <dbReference type="Pfam" id="PF04024"/>
    </source>
</evidence>
<protein>
    <submittedName>
        <fullName evidence="3">PspC domain-containing protein</fullName>
    </submittedName>
</protein>
<comment type="caution">
    <text evidence="3">The sequence shown here is derived from an EMBL/GenBank/DDBJ whole genome shotgun (WGS) entry which is preliminary data.</text>
</comment>
<keyword evidence="1" id="KW-1133">Transmembrane helix</keyword>
<dbReference type="Proteomes" id="UP000824037">
    <property type="component" value="Unassembled WGS sequence"/>
</dbReference>
<dbReference type="Pfam" id="PF04024">
    <property type="entry name" value="PspC"/>
    <property type="match status" value="1"/>
</dbReference>